<dbReference type="Proteomes" id="UP000783686">
    <property type="component" value="Unassembled WGS sequence"/>
</dbReference>
<feature type="transmembrane region" description="Helical" evidence="1">
    <location>
        <begin position="69"/>
        <end position="89"/>
    </location>
</feature>
<comment type="caution">
    <text evidence="2">The sequence shown here is derived from an EMBL/GenBank/DDBJ whole genome shotgun (WGS) entry which is preliminary data.</text>
</comment>
<name>A0A811LKH0_9BILA</name>
<dbReference type="AlphaFoldDB" id="A0A811LKH0"/>
<keyword evidence="1" id="KW-1133">Transmembrane helix</keyword>
<gene>
    <name evidence="2" type="ORF">BOKJ2_LOCUS12530</name>
</gene>
<reference evidence="2" key="1">
    <citation type="submission" date="2020-09" db="EMBL/GenBank/DDBJ databases">
        <authorList>
            <person name="Kikuchi T."/>
        </authorList>
    </citation>
    <scope>NUCLEOTIDE SEQUENCE</scope>
    <source>
        <strain evidence="2">SH1</strain>
    </source>
</reference>
<evidence type="ECO:0000313" key="3">
    <source>
        <dbReference type="Proteomes" id="UP000614601"/>
    </source>
</evidence>
<protein>
    <submittedName>
        <fullName evidence="2">Uncharacterized protein</fullName>
    </submittedName>
</protein>
<keyword evidence="1" id="KW-0812">Transmembrane</keyword>
<sequence length="163" mass="18880">MGAYVSYNVVKSEVYKRRDLFMALIYVYCLLVSSSGLRLATASTVDHYHQFGLTNGYFFSLSNNGRLNLVLAFLLDISFIMTVLSTVGLTTYAMIERIYLIYERKWHSGYLYFVIVAVMTVWCSMPPSGFEWLRGLVQFGAGVVRQNVQRARGIDRFWNWENY</sequence>
<organism evidence="2 3">
    <name type="scientific">Bursaphelenchus okinawaensis</name>
    <dbReference type="NCBI Taxonomy" id="465554"/>
    <lineage>
        <taxon>Eukaryota</taxon>
        <taxon>Metazoa</taxon>
        <taxon>Ecdysozoa</taxon>
        <taxon>Nematoda</taxon>
        <taxon>Chromadorea</taxon>
        <taxon>Rhabditida</taxon>
        <taxon>Tylenchina</taxon>
        <taxon>Tylenchomorpha</taxon>
        <taxon>Aphelenchoidea</taxon>
        <taxon>Aphelenchoididae</taxon>
        <taxon>Bursaphelenchus</taxon>
    </lineage>
</organism>
<proteinExistence type="predicted"/>
<feature type="transmembrane region" description="Helical" evidence="1">
    <location>
        <begin position="110"/>
        <end position="130"/>
    </location>
</feature>
<keyword evidence="1" id="KW-0472">Membrane</keyword>
<keyword evidence="3" id="KW-1185">Reference proteome</keyword>
<evidence type="ECO:0000256" key="1">
    <source>
        <dbReference type="SAM" id="Phobius"/>
    </source>
</evidence>
<feature type="transmembrane region" description="Helical" evidence="1">
    <location>
        <begin position="20"/>
        <end position="40"/>
    </location>
</feature>
<evidence type="ECO:0000313" key="2">
    <source>
        <dbReference type="EMBL" id="CAD5228142.1"/>
    </source>
</evidence>
<dbReference type="EMBL" id="CAJFCW020000006">
    <property type="protein sequence ID" value="CAG9124170.1"/>
    <property type="molecule type" value="Genomic_DNA"/>
</dbReference>
<dbReference type="EMBL" id="CAJFDH010000006">
    <property type="protein sequence ID" value="CAD5228142.1"/>
    <property type="molecule type" value="Genomic_DNA"/>
</dbReference>
<accession>A0A811LKH0</accession>
<dbReference type="Proteomes" id="UP000614601">
    <property type="component" value="Unassembled WGS sequence"/>
</dbReference>